<name>A0A6S5RVU7_9GAMM</name>
<evidence type="ECO:0000313" key="1">
    <source>
        <dbReference type="EMBL" id="BBT17114.1"/>
    </source>
</evidence>
<sequence length="188" mass="20350">MFVFRSLTIGGFLALLVGCAPMPAEMSLDSSPRSARDAGLIVGSLVDSGPYGTWIGFRHLQTGQVMGWGAKDLYSAWLPAGDYEVQEMGSRRGTMGPFGAPLRFTVKQGEINYLGELLYNCPEPIESAARYGVKHCGLFALGTCEVTYASARICIVNRQESALRSFLKEHPEHSALPVRSALMSGGNR</sequence>
<dbReference type="RefSeq" id="WP_182850236.1">
    <property type="nucleotide sequence ID" value="NZ_AP022213.1"/>
</dbReference>
<reference evidence="1 2" key="1">
    <citation type="submission" date="2019-12" db="EMBL/GenBank/DDBJ databases">
        <title>complete genome sequences of Pseudomonas otitidis str. WP8-S17-CRE-03 isolated from wastewater treatment plant effluent.</title>
        <authorList>
            <person name="Sekizuka T."/>
            <person name="Itokawa K."/>
            <person name="Yatsu K."/>
            <person name="Inamine Y."/>
            <person name="Kuroda M."/>
        </authorList>
    </citation>
    <scope>NUCLEOTIDE SEQUENCE [LARGE SCALE GENOMIC DNA]</scope>
    <source>
        <strain evidence="1 2">WP8-S17-CRE-03</strain>
    </source>
</reference>
<dbReference type="EMBL" id="AP022213">
    <property type="protein sequence ID" value="BBT17114.1"/>
    <property type="molecule type" value="Genomic_DNA"/>
</dbReference>
<proteinExistence type="predicted"/>
<organism evidence="1 2">
    <name type="scientific">Metapseudomonas otitidis</name>
    <dbReference type="NCBI Taxonomy" id="319939"/>
    <lineage>
        <taxon>Bacteria</taxon>
        <taxon>Pseudomonadati</taxon>
        <taxon>Pseudomonadota</taxon>
        <taxon>Gammaproteobacteria</taxon>
        <taxon>Pseudomonadales</taxon>
        <taxon>Pseudomonadaceae</taxon>
        <taxon>Metapseudomonas</taxon>
    </lineage>
</organism>
<dbReference type="AlphaFoldDB" id="A0A6S5RVU7"/>
<dbReference type="PROSITE" id="PS51257">
    <property type="entry name" value="PROKAR_LIPOPROTEIN"/>
    <property type="match status" value="1"/>
</dbReference>
<dbReference type="Proteomes" id="UP000515591">
    <property type="component" value="Chromosome"/>
</dbReference>
<gene>
    <name evidence="1" type="ORF">WP8S17C03_31630</name>
</gene>
<protein>
    <submittedName>
        <fullName evidence="1">Uncharacterized protein</fullName>
    </submittedName>
</protein>
<evidence type="ECO:0000313" key="2">
    <source>
        <dbReference type="Proteomes" id="UP000515591"/>
    </source>
</evidence>
<accession>A0A6S5RVU7</accession>